<dbReference type="Proteomes" id="UP001589818">
    <property type="component" value="Unassembled WGS sequence"/>
</dbReference>
<dbReference type="RefSeq" id="WP_204819040.1">
    <property type="nucleotide sequence ID" value="NZ_JANHOF010000018.1"/>
</dbReference>
<dbReference type="EMBL" id="JBHLVF010000028">
    <property type="protein sequence ID" value="MFC0392960.1"/>
    <property type="molecule type" value="Genomic_DNA"/>
</dbReference>
<evidence type="ECO:0000313" key="2">
    <source>
        <dbReference type="Proteomes" id="UP001589818"/>
    </source>
</evidence>
<evidence type="ECO:0000313" key="1">
    <source>
        <dbReference type="EMBL" id="MFC0392960.1"/>
    </source>
</evidence>
<comment type="caution">
    <text evidence="1">The sequence shown here is derived from an EMBL/GenBank/DDBJ whole genome shotgun (WGS) entry which is preliminary data.</text>
</comment>
<proteinExistence type="predicted"/>
<name>A0ABV6JAP8_9BACL</name>
<dbReference type="InterPro" id="IPR025622">
    <property type="entry name" value="YqzE"/>
</dbReference>
<dbReference type="Pfam" id="PF14038">
    <property type="entry name" value="YqzE"/>
    <property type="match status" value="1"/>
</dbReference>
<reference evidence="1 2" key="1">
    <citation type="submission" date="2024-09" db="EMBL/GenBank/DDBJ databases">
        <authorList>
            <person name="Sun Q."/>
            <person name="Mori K."/>
        </authorList>
    </citation>
    <scope>NUCLEOTIDE SEQUENCE [LARGE SCALE GENOMIC DNA]</scope>
    <source>
        <strain evidence="1 2">CCM 4839</strain>
    </source>
</reference>
<keyword evidence="2" id="KW-1185">Reference proteome</keyword>
<accession>A0ABV6JAP8</accession>
<gene>
    <name evidence="1" type="ORF">ACFFJ8_16460</name>
</gene>
<protein>
    <submittedName>
        <fullName evidence="1">YqzE family protein</fullName>
    </submittedName>
</protein>
<sequence length="63" mass="7634">MASRDELIKYMTQQLVTYMETPLEQRKQKREAAKAAKEPWLTRWFGIAPLGIALWWRKRRSRL</sequence>
<organism evidence="1 2">
    <name type="scientific">Paenibacillus mendelii</name>
    <dbReference type="NCBI Taxonomy" id="206163"/>
    <lineage>
        <taxon>Bacteria</taxon>
        <taxon>Bacillati</taxon>
        <taxon>Bacillota</taxon>
        <taxon>Bacilli</taxon>
        <taxon>Bacillales</taxon>
        <taxon>Paenibacillaceae</taxon>
        <taxon>Paenibacillus</taxon>
    </lineage>
</organism>